<dbReference type="Pfam" id="PF01243">
    <property type="entry name" value="PNPOx_N"/>
    <property type="match status" value="1"/>
</dbReference>
<name>A0A347ST54_9LACO</name>
<evidence type="ECO:0000259" key="1">
    <source>
        <dbReference type="Pfam" id="PF01243"/>
    </source>
</evidence>
<dbReference type="InterPro" id="IPR012349">
    <property type="entry name" value="Split_barrel_FMN-bd"/>
</dbReference>
<dbReference type="AlphaFoldDB" id="A0A347ST54"/>
<dbReference type="Proteomes" id="UP000284109">
    <property type="component" value="Unassembled WGS sequence"/>
</dbReference>
<reference evidence="2 3" key="1">
    <citation type="submission" date="2018-07" db="EMBL/GenBank/DDBJ databases">
        <title>Genome sequences of six Lactobacillus spp. isolated from bumble bee guts.</title>
        <authorList>
            <person name="Motta E.V.S."/>
            <person name="Moran N.A."/>
        </authorList>
    </citation>
    <scope>NUCLEOTIDE SEQUENCE [LARGE SCALE GENOMIC DNA]</scope>
    <source>
        <strain evidence="2 3">BI-1.1</strain>
    </source>
</reference>
<organism evidence="2 3">
    <name type="scientific">Bombilactobacillus bombi</name>
    <dbReference type="NCBI Taxonomy" id="1303590"/>
    <lineage>
        <taxon>Bacteria</taxon>
        <taxon>Bacillati</taxon>
        <taxon>Bacillota</taxon>
        <taxon>Bacilli</taxon>
        <taxon>Lactobacillales</taxon>
        <taxon>Lactobacillaceae</taxon>
        <taxon>Bombilactobacillus</taxon>
    </lineage>
</organism>
<dbReference type="EMBL" id="QOCR01000001">
    <property type="protein sequence ID" value="RHW52384.1"/>
    <property type="molecule type" value="Genomic_DNA"/>
</dbReference>
<sequence length="144" mass="16073">MVNTLDQANQEIKKATVLEVATLDKMNFPSLVVLTPLPIHRSVKSILFYTSEQSTTFKNLLNSSSAAVISFNEDAHSSVMLKGTLSAVAGAQDQQELQASLNAFQRELHYTKPVVLRFNTMSVKLRHHNRVDYQKLGQISQISN</sequence>
<accession>A0A347ST54</accession>
<evidence type="ECO:0000313" key="2">
    <source>
        <dbReference type="EMBL" id="RHW52384.1"/>
    </source>
</evidence>
<dbReference type="RefSeq" id="WP_118900366.1">
    <property type="nucleotide sequence ID" value="NZ_CP031513.1"/>
</dbReference>
<comment type="caution">
    <text evidence="2">The sequence shown here is derived from an EMBL/GenBank/DDBJ whole genome shotgun (WGS) entry which is preliminary data.</text>
</comment>
<dbReference type="SUPFAM" id="SSF50475">
    <property type="entry name" value="FMN-binding split barrel"/>
    <property type="match status" value="1"/>
</dbReference>
<dbReference type="Gene3D" id="2.30.110.10">
    <property type="entry name" value="Electron Transport, Fmn-binding Protein, Chain A"/>
    <property type="match status" value="1"/>
</dbReference>
<protein>
    <submittedName>
        <fullName evidence="2">Pyridoxamine 5'-phosphate oxidase family protein</fullName>
    </submittedName>
</protein>
<dbReference type="InterPro" id="IPR011576">
    <property type="entry name" value="Pyridox_Oxase_N"/>
</dbReference>
<evidence type="ECO:0000313" key="3">
    <source>
        <dbReference type="Proteomes" id="UP000284109"/>
    </source>
</evidence>
<feature type="domain" description="Pyridoxamine 5'-phosphate oxidase N-terminal" evidence="1">
    <location>
        <begin position="6"/>
        <end position="100"/>
    </location>
</feature>
<gene>
    <name evidence="2" type="ORF">DS831_03405</name>
</gene>
<dbReference type="KEGG" id="lbm:DS830_06870"/>
<proteinExistence type="predicted"/>
<dbReference type="OrthoDB" id="2308065at2"/>
<keyword evidence="3" id="KW-1185">Reference proteome</keyword>